<sequence length="200" mass="21900">MSEPHAPQDVRPLRFYYRVALKVLSLAGVGALVLVMLSGLLGSWFGADEAGDAPGLTVELADLSPGGIRKVAWDGRPVWILRRTPAMEAADARTADRLYDPASRLSRQPAAYRNAHRSAAPEWFVFIALGTDLNCPLEYVPPQGEGEGDAWGGGFVDRCRGSRYDFAGRVLKDQPARRNLEVPPYRLVSDTRLVLGEAPR</sequence>
<evidence type="ECO:0000256" key="4">
    <source>
        <dbReference type="ARBA" id="ARBA00022989"/>
    </source>
</evidence>
<organism evidence="11 12">
    <name type="scientific">Ectothiorhodospira mobilis</name>
    <dbReference type="NCBI Taxonomy" id="195064"/>
    <lineage>
        <taxon>Bacteria</taxon>
        <taxon>Pseudomonadati</taxon>
        <taxon>Pseudomonadota</taxon>
        <taxon>Gammaproteobacteria</taxon>
        <taxon>Chromatiales</taxon>
        <taxon>Ectothiorhodospiraceae</taxon>
        <taxon>Ectothiorhodospira</taxon>
    </lineage>
</organism>
<evidence type="ECO:0000256" key="5">
    <source>
        <dbReference type="ARBA" id="ARBA00023004"/>
    </source>
</evidence>
<gene>
    <name evidence="11" type="ORF">SAMN05421721_11520</name>
</gene>
<dbReference type="STRING" id="195064.SAMN05421721_11520"/>
<dbReference type="GO" id="GO:0008121">
    <property type="term" value="F:quinol-cytochrome-c reductase activity"/>
    <property type="evidence" value="ECO:0007669"/>
    <property type="project" value="InterPro"/>
</dbReference>
<dbReference type="OrthoDB" id="5624396at2"/>
<keyword evidence="12" id="KW-1185">Reference proteome</keyword>
<dbReference type="SUPFAM" id="SSF50022">
    <property type="entry name" value="ISP domain"/>
    <property type="match status" value="1"/>
</dbReference>
<dbReference type="Gene3D" id="2.102.10.10">
    <property type="entry name" value="Rieske [2Fe-2S] iron-sulphur domain"/>
    <property type="match status" value="1"/>
</dbReference>
<evidence type="ECO:0000313" key="12">
    <source>
        <dbReference type="Proteomes" id="UP000199556"/>
    </source>
</evidence>
<keyword evidence="2" id="KW-0001">2Fe-2S</keyword>
<keyword evidence="8" id="KW-1015">Disulfide bond</keyword>
<evidence type="ECO:0000259" key="10">
    <source>
        <dbReference type="PROSITE" id="PS51296"/>
    </source>
</evidence>
<keyword evidence="1 9" id="KW-0812">Transmembrane</keyword>
<evidence type="ECO:0000256" key="8">
    <source>
        <dbReference type="ARBA" id="ARBA00023157"/>
    </source>
</evidence>
<reference evidence="11 12" key="1">
    <citation type="submission" date="2016-10" db="EMBL/GenBank/DDBJ databases">
        <authorList>
            <person name="de Groot N.N."/>
        </authorList>
    </citation>
    <scope>NUCLEOTIDE SEQUENCE [LARGE SCALE GENOMIC DNA]</scope>
    <source>
        <strain evidence="11 12">DSM 4180</strain>
    </source>
</reference>
<feature type="domain" description="Rieske" evidence="10">
    <location>
        <begin position="117"/>
        <end position="194"/>
    </location>
</feature>
<evidence type="ECO:0000256" key="1">
    <source>
        <dbReference type="ARBA" id="ARBA00022692"/>
    </source>
</evidence>
<name>A0A1I4SCI4_ECTMO</name>
<evidence type="ECO:0000256" key="3">
    <source>
        <dbReference type="ARBA" id="ARBA00022723"/>
    </source>
</evidence>
<evidence type="ECO:0000256" key="6">
    <source>
        <dbReference type="ARBA" id="ARBA00023014"/>
    </source>
</evidence>
<dbReference type="InterPro" id="IPR006317">
    <property type="entry name" value="Ubiquinol_cyt_c_Rdtase_Fe-S-su"/>
</dbReference>
<feature type="transmembrane region" description="Helical" evidence="9">
    <location>
        <begin position="21"/>
        <end position="45"/>
    </location>
</feature>
<keyword evidence="6" id="KW-0411">Iron-sulfur</keyword>
<evidence type="ECO:0000256" key="7">
    <source>
        <dbReference type="ARBA" id="ARBA00023136"/>
    </source>
</evidence>
<dbReference type="InterPro" id="IPR036922">
    <property type="entry name" value="Rieske_2Fe-2S_sf"/>
</dbReference>
<evidence type="ECO:0000256" key="9">
    <source>
        <dbReference type="SAM" id="Phobius"/>
    </source>
</evidence>
<accession>A0A1I4SCI4</accession>
<dbReference type="InterPro" id="IPR014349">
    <property type="entry name" value="Rieske_Fe-S_prot"/>
</dbReference>
<dbReference type="NCBIfam" id="TIGR01416">
    <property type="entry name" value="Rieske_proteo"/>
    <property type="match status" value="1"/>
</dbReference>
<evidence type="ECO:0000256" key="2">
    <source>
        <dbReference type="ARBA" id="ARBA00022714"/>
    </source>
</evidence>
<dbReference type="AlphaFoldDB" id="A0A1I4SCI4"/>
<dbReference type="GO" id="GO:0046872">
    <property type="term" value="F:metal ion binding"/>
    <property type="evidence" value="ECO:0007669"/>
    <property type="project" value="UniProtKB-KW"/>
</dbReference>
<dbReference type="RefSeq" id="WP_090486655.1">
    <property type="nucleotide sequence ID" value="NZ_FOUO01000015.1"/>
</dbReference>
<dbReference type="EMBL" id="FOUO01000015">
    <property type="protein sequence ID" value="SFM62040.1"/>
    <property type="molecule type" value="Genomic_DNA"/>
</dbReference>
<dbReference type="PROSITE" id="PS51296">
    <property type="entry name" value="RIESKE"/>
    <property type="match status" value="1"/>
</dbReference>
<dbReference type="CDD" id="cd03470">
    <property type="entry name" value="Rieske_cytochrome_bc1"/>
    <property type="match status" value="1"/>
</dbReference>
<keyword evidence="4 9" id="KW-1133">Transmembrane helix</keyword>
<keyword evidence="5" id="KW-0408">Iron</keyword>
<keyword evidence="3" id="KW-0479">Metal-binding</keyword>
<dbReference type="Proteomes" id="UP000199556">
    <property type="component" value="Unassembled WGS sequence"/>
</dbReference>
<keyword evidence="7 9" id="KW-0472">Membrane</keyword>
<protein>
    <submittedName>
        <fullName evidence="11">Ubiquinol-cytochrome c reductase iron-sulfur subunit</fullName>
    </submittedName>
</protein>
<proteinExistence type="predicted"/>
<dbReference type="PANTHER" id="PTHR10134">
    <property type="entry name" value="CYTOCHROME B-C1 COMPLEX SUBUNIT RIESKE, MITOCHONDRIAL"/>
    <property type="match status" value="1"/>
</dbReference>
<dbReference type="InterPro" id="IPR017941">
    <property type="entry name" value="Rieske_2Fe-2S"/>
</dbReference>
<evidence type="ECO:0000313" key="11">
    <source>
        <dbReference type="EMBL" id="SFM62040.1"/>
    </source>
</evidence>
<dbReference type="GO" id="GO:0051537">
    <property type="term" value="F:2 iron, 2 sulfur cluster binding"/>
    <property type="evidence" value="ECO:0007669"/>
    <property type="project" value="UniProtKB-KW"/>
</dbReference>